<dbReference type="InterPro" id="IPR032861">
    <property type="entry name" value="TAXi_N"/>
</dbReference>
<accession>A0ABC9BUS1</accession>
<proteinExistence type="inferred from homology"/>
<feature type="chain" id="PRO_5044798118" description="Peptidase A1 domain-containing protein" evidence="7">
    <location>
        <begin position="28"/>
        <end position="455"/>
    </location>
</feature>
<dbReference type="AlphaFoldDB" id="A0ABC9BUS1"/>
<dbReference type="EMBL" id="OZ075137">
    <property type="protein sequence ID" value="CAL5005080.1"/>
    <property type="molecule type" value="Genomic_DNA"/>
</dbReference>
<evidence type="ECO:0000256" key="6">
    <source>
        <dbReference type="PIRSR" id="PIRSR601461-1"/>
    </source>
</evidence>
<comment type="similarity">
    <text evidence="1">Belongs to the peptidase A1 family.</text>
</comment>
<organism evidence="9 10">
    <name type="scientific">Urochloa decumbens</name>
    <dbReference type="NCBI Taxonomy" id="240449"/>
    <lineage>
        <taxon>Eukaryota</taxon>
        <taxon>Viridiplantae</taxon>
        <taxon>Streptophyta</taxon>
        <taxon>Embryophyta</taxon>
        <taxon>Tracheophyta</taxon>
        <taxon>Spermatophyta</taxon>
        <taxon>Magnoliopsida</taxon>
        <taxon>Liliopsida</taxon>
        <taxon>Poales</taxon>
        <taxon>Poaceae</taxon>
        <taxon>PACMAD clade</taxon>
        <taxon>Panicoideae</taxon>
        <taxon>Panicodae</taxon>
        <taxon>Paniceae</taxon>
        <taxon>Melinidinae</taxon>
        <taxon>Urochloa</taxon>
    </lineage>
</organism>
<keyword evidence="2" id="KW-0645">Protease</keyword>
<dbReference type="InterPro" id="IPR021109">
    <property type="entry name" value="Peptidase_aspartic_dom_sf"/>
</dbReference>
<dbReference type="Pfam" id="PF14541">
    <property type="entry name" value="TAXi_C"/>
    <property type="match status" value="1"/>
</dbReference>
<evidence type="ECO:0000256" key="7">
    <source>
        <dbReference type="SAM" id="SignalP"/>
    </source>
</evidence>
<evidence type="ECO:0000256" key="1">
    <source>
        <dbReference type="ARBA" id="ARBA00007447"/>
    </source>
</evidence>
<dbReference type="PROSITE" id="PS51767">
    <property type="entry name" value="PEPTIDASE_A1"/>
    <property type="match status" value="1"/>
</dbReference>
<name>A0ABC9BUS1_9POAL</name>
<feature type="domain" description="Peptidase A1" evidence="8">
    <location>
        <begin position="94"/>
        <end position="448"/>
    </location>
</feature>
<keyword evidence="4" id="KW-0378">Hydrolase</keyword>
<dbReference type="InterPro" id="IPR034161">
    <property type="entry name" value="Pepsin-like_plant"/>
</dbReference>
<evidence type="ECO:0000256" key="4">
    <source>
        <dbReference type="ARBA" id="ARBA00022801"/>
    </source>
</evidence>
<keyword evidence="3" id="KW-0064">Aspartyl protease</keyword>
<dbReference type="GO" id="GO:0006508">
    <property type="term" value="P:proteolysis"/>
    <property type="evidence" value="ECO:0007669"/>
    <property type="project" value="UniProtKB-KW"/>
</dbReference>
<keyword evidence="5" id="KW-0325">Glycoprotein</keyword>
<reference evidence="10" key="1">
    <citation type="submission" date="2024-06" db="EMBL/GenBank/DDBJ databases">
        <authorList>
            <person name="Ryan C."/>
        </authorList>
    </citation>
    <scope>NUCLEOTIDE SEQUENCE [LARGE SCALE GENOMIC DNA]</scope>
</reference>
<evidence type="ECO:0000256" key="5">
    <source>
        <dbReference type="ARBA" id="ARBA00023180"/>
    </source>
</evidence>
<dbReference type="Proteomes" id="UP001497457">
    <property type="component" value="Chromosome 27b"/>
</dbReference>
<evidence type="ECO:0000256" key="3">
    <source>
        <dbReference type="ARBA" id="ARBA00022750"/>
    </source>
</evidence>
<keyword evidence="10" id="KW-1185">Reference proteome</keyword>
<protein>
    <recommendedName>
        <fullName evidence="8">Peptidase A1 domain-containing protein</fullName>
    </recommendedName>
</protein>
<evidence type="ECO:0000313" key="10">
    <source>
        <dbReference type="Proteomes" id="UP001497457"/>
    </source>
</evidence>
<dbReference type="Pfam" id="PF14543">
    <property type="entry name" value="TAXi_N"/>
    <property type="match status" value="1"/>
</dbReference>
<feature type="signal peptide" evidence="7">
    <location>
        <begin position="1"/>
        <end position="27"/>
    </location>
</feature>
<dbReference type="FunFam" id="2.40.70.10:FF:000033">
    <property type="entry name" value="Aspartyl protease family protein"/>
    <property type="match status" value="1"/>
</dbReference>
<dbReference type="Gene3D" id="2.40.70.10">
    <property type="entry name" value="Acid Proteases"/>
    <property type="match status" value="2"/>
</dbReference>
<dbReference type="CDD" id="cd05476">
    <property type="entry name" value="pepsin_A_like_plant"/>
    <property type="match status" value="1"/>
</dbReference>
<keyword evidence="7" id="KW-0732">Signal</keyword>
<dbReference type="PANTHER" id="PTHR47967:SF31">
    <property type="entry name" value="ASPARTYL PROTEASE FAMILY PROTEIN"/>
    <property type="match status" value="1"/>
</dbReference>
<gene>
    <name evidence="9" type="ORF">URODEC1_LOCUS67239</name>
</gene>
<dbReference type="GO" id="GO:0004190">
    <property type="term" value="F:aspartic-type endopeptidase activity"/>
    <property type="evidence" value="ECO:0007669"/>
    <property type="project" value="UniProtKB-KW"/>
</dbReference>
<dbReference type="InterPro" id="IPR032799">
    <property type="entry name" value="TAXi_C"/>
</dbReference>
<evidence type="ECO:0000259" key="8">
    <source>
        <dbReference type="PROSITE" id="PS51767"/>
    </source>
</evidence>
<evidence type="ECO:0000313" key="9">
    <source>
        <dbReference type="EMBL" id="CAL5005080.1"/>
    </source>
</evidence>
<dbReference type="PRINTS" id="PR00792">
    <property type="entry name" value="PEPSIN"/>
</dbReference>
<feature type="active site" evidence="6">
    <location>
        <position position="112"/>
    </location>
</feature>
<dbReference type="PANTHER" id="PTHR47967">
    <property type="entry name" value="OS07G0603500 PROTEIN-RELATED"/>
    <property type="match status" value="1"/>
</dbReference>
<evidence type="ECO:0000256" key="2">
    <source>
        <dbReference type="ARBA" id="ARBA00022670"/>
    </source>
</evidence>
<feature type="active site" evidence="6">
    <location>
        <position position="332"/>
    </location>
</feature>
<dbReference type="InterPro" id="IPR001461">
    <property type="entry name" value="Aspartic_peptidase_A1"/>
</dbReference>
<dbReference type="InterPro" id="IPR033121">
    <property type="entry name" value="PEPTIDASE_A1"/>
</dbReference>
<dbReference type="SUPFAM" id="SSF50630">
    <property type="entry name" value="Acid proteases"/>
    <property type="match status" value="1"/>
</dbReference>
<reference evidence="9 10" key="2">
    <citation type="submission" date="2024-10" db="EMBL/GenBank/DDBJ databases">
        <authorList>
            <person name="Ryan C."/>
        </authorList>
    </citation>
    <scope>NUCLEOTIDE SEQUENCE [LARGE SCALE GENOMIC DNA]</scope>
</reference>
<dbReference type="InterPro" id="IPR051708">
    <property type="entry name" value="Plant_Aspart_Prot_A1"/>
</dbReference>
<sequence>MHISQPMKMPNSLAAVLVALLAALAAGSCCCDAAVAIGRVQLTHTGTGGLTGREALQRMAQRSKARAKRLLRRGASAPLSPGPLADHDDPHTEYLIRFGIGTPPQAVVLTFDTGSDLTWTQCQPCLSCFDQALPHFALSQSSTFGHFLCDSAECQHLPYWSCGGRPWGNGSCVYTYFYADKSLTNGLLGFDTFTFAGSGAGRALSVPGQPFGCGFFNSGSFKNNETGIAGFGRGPLSLPSRLKLDNFSHCFTTHPFNAAGVSKPSSLLLNLPANLYRGARGAVQTTPLLQNPRIPTVYYLSLKGITVGRTRLPVPESVFALASNGTGGTIIDSGSSVTTVPPQVHRLLKAEFASQLVKGGGASVDADNDQCFTVTPGAKLEVPKLVLHFEGATLDLPRENYIFKFQEAGNTTICLAFLEGEAMTTIGNFQQQNLHVLYDLANNKLSFVPAQCDKL</sequence>